<dbReference type="InterPro" id="IPR027417">
    <property type="entry name" value="P-loop_NTPase"/>
</dbReference>
<sequence length="406" mass="44644">MEQRAEFSAATRRLIAQRAGFQCSVLNCGRLTVGPGPGAADVIDIGMAAHIFAAAPGGPRGTGGLSANERSSAENGIWCCYDHGKAIDTDGGDSFSVADLRAWKRLHEARKSLDMHGTALDNYGLVESISIKSAPAALSGRDIGLGMRNFIAGHNGSGKTMLARLISSVANPHYVAEISNRRDVDIAVRWFDPQTHQVATKGRRGEVSHILDGRPVPYVARPYKTILLSDWYRTRISSLTSLAQFLDVNPTAMRGILNSIPKASGLVKEVRIEKDAVRYVIEHNGRSYHMATDKSGHPPMFNDLVIMEIVGFYAQHHARVEPTFMIIDGFLDRLHTVIQFTALQRLEQLAGQAQLAVISYSPLASQEFQHWNLIHLEDRFHSQRFDPRSPIDLEVQTLSLGSGIMP</sequence>
<reference evidence="2" key="1">
    <citation type="submission" date="2016-06" db="EMBL/GenBank/DDBJ databases">
        <authorList>
            <person name="Varghese N."/>
            <person name="Submissions Spin"/>
        </authorList>
    </citation>
    <scope>NUCLEOTIDE SEQUENCE [LARGE SCALE GENOMIC DNA]</scope>
    <source>
        <strain evidence="2">DSM 44983</strain>
    </source>
</reference>
<keyword evidence="2" id="KW-1185">Reference proteome</keyword>
<gene>
    <name evidence="1" type="ORF">GA0070623_5267</name>
</gene>
<evidence type="ECO:0000313" key="1">
    <source>
        <dbReference type="EMBL" id="SCG80898.1"/>
    </source>
</evidence>
<proteinExistence type="predicted"/>
<accession>A0A1C5KDU5</accession>
<dbReference type="SUPFAM" id="SSF52540">
    <property type="entry name" value="P-loop containing nucleoside triphosphate hydrolases"/>
    <property type="match status" value="1"/>
</dbReference>
<dbReference type="EMBL" id="LT607752">
    <property type="protein sequence ID" value="SCG80898.1"/>
    <property type="molecule type" value="Genomic_DNA"/>
</dbReference>
<protein>
    <submittedName>
        <fullName evidence="1">Uncharacterized protein</fullName>
    </submittedName>
</protein>
<organism evidence="1 2">
    <name type="scientific">Micromonospora rifamycinica</name>
    <dbReference type="NCBI Taxonomy" id="291594"/>
    <lineage>
        <taxon>Bacteria</taxon>
        <taxon>Bacillati</taxon>
        <taxon>Actinomycetota</taxon>
        <taxon>Actinomycetes</taxon>
        <taxon>Micromonosporales</taxon>
        <taxon>Micromonosporaceae</taxon>
        <taxon>Micromonospora</taxon>
    </lineage>
</organism>
<name>A0A1C5KDU5_9ACTN</name>
<dbReference type="Proteomes" id="UP000198226">
    <property type="component" value="Chromosome I"/>
</dbReference>
<dbReference type="AlphaFoldDB" id="A0A1C5KDU5"/>
<evidence type="ECO:0000313" key="2">
    <source>
        <dbReference type="Proteomes" id="UP000198226"/>
    </source>
</evidence>